<protein>
    <submittedName>
        <fullName evidence="1">Uncharacterized protein</fullName>
    </submittedName>
</protein>
<organism evidence="1 2">
    <name type="scientific">Pseudomonas fluorescens</name>
    <dbReference type="NCBI Taxonomy" id="294"/>
    <lineage>
        <taxon>Bacteria</taxon>
        <taxon>Pseudomonadati</taxon>
        <taxon>Pseudomonadota</taxon>
        <taxon>Gammaproteobacteria</taxon>
        <taxon>Pseudomonadales</taxon>
        <taxon>Pseudomonadaceae</taxon>
        <taxon>Pseudomonas</taxon>
    </lineage>
</organism>
<proteinExistence type="predicted"/>
<comment type="caution">
    <text evidence="1">The sequence shown here is derived from an EMBL/GenBank/DDBJ whole genome shotgun (WGS) entry which is preliminary data.</text>
</comment>
<reference evidence="1" key="1">
    <citation type="journal article" date="2020" name="FEMS Microbiol. Ecol.">
        <title>Temporal dynamics of bacterial communities during seed development and maturation.</title>
        <authorList>
            <person name="Chesneau G."/>
            <person name="Torres-Cortes G."/>
            <person name="Briand M."/>
            <person name="Darrasse A."/>
            <person name="Preveaux A."/>
            <person name="Marais C."/>
            <person name="Jacques M.A."/>
            <person name="Shade A."/>
            <person name="Barret M."/>
        </authorList>
    </citation>
    <scope>NUCLEOTIDE SEQUENCE</scope>
    <source>
        <strain evidence="1">CFBP13533</strain>
    </source>
</reference>
<evidence type="ECO:0000313" key="1">
    <source>
        <dbReference type="EMBL" id="MBD8270977.1"/>
    </source>
</evidence>
<gene>
    <name evidence="1" type="ORF">IFU03_14580</name>
</gene>
<evidence type="ECO:0000313" key="2">
    <source>
        <dbReference type="Proteomes" id="UP000610293"/>
    </source>
</evidence>
<dbReference type="EMBL" id="JACYNJ010000009">
    <property type="protein sequence ID" value="MBD8270977.1"/>
    <property type="molecule type" value="Genomic_DNA"/>
</dbReference>
<sequence length="54" mass="5944">MEVRMHQVGQCNCTGEWNEQGIQLGWNSLQGQLNAVACHWLKTVCGRDAASVNA</sequence>
<dbReference type="RefSeq" id="WP_191956144.1">
    <property type="nucleotide sequence ID" value="NZ_JACYNJ010000009.1"/>
</dbReference>
<accession>A0AAE2PYX2</accession>
<dbReference type="Proteomes" id="UP000610293">
    <property type="component" value="Unassembled WGS sequence"/>
</dbReference>
<dbReference type="AlphaFoldDB" id="A0AAE2PYX2"/>
<name>A0AAE2PYX2_PSEFL</name>